<evidence type="ECO:0000313" key="2">
    <source>
        <dbReference type="Proteomes" id="UP001174909"/>
    </source>
</evidence>
<comment type="caution">
    <text evidence="1">The sequence shown here is derived from an EMBL/GenBank/DDBJ whole genome shotgun (WGS) entry which is preliminary data.</text>
</comment>
<dbReference type="Proteomes" id="UP001174909">
    <property type="component" value="Unassembled WGS sequence"/>
</dbReference>
<gene>
    <name evidence="1" type="ORF">GBAR_LOCUS10559</name>
</gene>
<protein>
    <submittedName>
        <fullName evidence="1">Uncharacterized protein</fullName>
    </submittedName>
</protein>
<evidence type="ECO:0000313" key="1">
    <source>
        <dbReference type="EMBL" id="CAI8017380.1"/>
    </source>
</evidence>
<reference evidence="1" key="1">
    <citation type="submission" date="2023-03" db="EMBL/GenBank/DDBJ databases">
        <authorList>
            <person name="Steffen K."/>
            <person name="Cardenas P."/>
        </authorList>
    </citation>
    <scope>NUCLEOTIDE SEQUENCE</scope>
</reference>
<dbReference type="AlphaFoldDB" id="A0AA35WK62"/>
<sequence length="47" mass="5579">MRRRSVKRKTWATIFEEVSRNFRFPSNMRTRGWSISTSGIGVRRSSC</sequence>
<dbReference type="EMBL" id="CASHTH010001621">
    <property type="protein sequence ID" value="CAI8017380.1"/>
    <property type="molecule type" value="Genomic_DNA"/>
</dbReference>
<keyword evidence="2" id="KW-1185">Reference proteome</keyword>
<proteinExistence type="predicted"/>
<organism evidence="1 2">
    <name type="scientific">Geodia barretti</name>
    <name type="common">Barrett's horny sponge</name>
    <dbReference type="NCBI Taxonomy" id="519541"/>
    <lineage>
        <taxon>Eukaryota</taxon>
        <taxon>Metazoa</taxon>
        <taxon>Porifera</taxon>
        <taxon>Demospongiae</taxon>
        <taxon>Heteroscleromorpha</taxon>
        <taxon>Tetractinellida</taxon>
        <taxon>Astrophorina</taxon>
        <taxon>Geodiidae</taxon>
        <taxon>Geodia</taxon>
    </lineage>
</organism>
<accession>A0AA35WK62</accession>
<name>A0AA35WK62_GEOBA</name>